<evidence type="ECO:0000313" key="2">
    <source>
        <dbReference type="EMBL" id="GIY35896.1"/>
    </source>
</evidence>
<organism evidence="2 3">
    <name type="scientific">Caerostris darwini</name>
    <dbReference type="NCBI Taxonomy" id="1538125"/>
    <lineage>
        <taxon>Eukaryota</taxon>
        <taxon>Metazoa</taxon>
        <taxon>Ecdysozoa</taxon>
        <taxon>Arthropoda</taxon>
        <taxon>Chelicerata</taxon>
        <taxon>Arachnida</taxon>
        <taxon>Araneae</taxon>
        <taxon>Araneomorphae</taxon>
        <taxon>Entelegynae</taxon>
        <taxon>Araneoidea</taxon>
        <taxon>Araneidae</taxon>
        <taxon>Caerostris</taxon>
    </lineage>
</organism>
<protein>
    <submittedName>
        <fullName evidence="2">Uncharacterized protein</fullName>
    </submittedName>
</protein>
<name>A0AAV4SRG0_9ARAC</name>
<feature type="compositionally biased region" description="Basic and acidic residues" evidence="1">
    <location>
        <begin position="65"/>
        <end position="77"/>
    </location>
</feature>
<dbReference type="AlphaFoldDB" id="A0AAV4SRG0"/>
<dbReference type="Proteomes" id="UP001054837">
    <property type="component" value="Unassembled WGS sequence"/>
</dbReference>
<feature type="compositionally biased region" description="Basic residues" evidence="1">
    <location>
        <begin position="29"/>
        <end position="43"/>
    </location>
</feature>
<proteinExistence type="predicted"/>
<dbReference type="EMBL" id="BPLQ01008203">
    <property type="protein sequence ID" value="GIY35896.1"/>
    <property type="molecule type" value="Genomic_DNA"/>
</dbReference>
<accession>A0AAV4SRG0</accession>
<gene>
    <name evidence="2" type="ORF">CDAR_44761</name>
</gene>
<evidence type="ECO:0000256" key="1">
    <source>
        <dbReference type="SAM" id="MobiDB-lite"/>
    </source>
</evidence>
<evidence type="ECO:0000313" key="3">
    <source>
        <dbReference type="Proteomes" id="UP001054837"/>
    </source>
</evidence>
<keyword evidence="3" id="KW-1185">Reference proteome</keyword>
<feature type="region of interest" description="Disordered" evidence="1">
    <location>
        <begin position="1"/>
        <end position="84"/>
    </location>
</feature>
<reference evidence="2 3" key="1">
    <citation type="submission" date="2021-06" db="EMBL/GenBank/DDBJ databases">
        <title>Caerostris darwini draft genome.</title>
        <authorList>
            <person name="Kono N."/>
            <person name="Arakawa K."/>
        </authorList>
    </citation>
    <scope>NUCLEOTIDE SEQUENCE [LARGE SCALE GENOMIC DNA]</scope>
</reference>
<comment type="caution">
    <text evidence="2">The sequence shown here is derived from an EMBL/GenBank/DDBJ whole genome shotgun (WGS) entry which is preliminary data.</text>
</comment>
<sequence length="106" mass="11968">MSAGKCLDFKTGKHSLNPNELHERQKSNPTHHNKSEPRRHHNSRGAGTTYAARISLHPGNSSTPETDKSPPHPEHTHTQKRNSPINKKKVVCHFCWGCFYLAGQRP</sequence>